<accession>A0A381XNF8</accession>
<name>A0A381XNF8_9ZZZZ</name>
<reference evidence="1" key="1">
    <citation type="submission" date="2018-05" db="EMBL/GenBank/DDBJ databases">
        <authorList>
            <person name="Lanie J.A."/>
            <person name="Ng W.-L."/>
            <person name="Kazmierczak K.M."/>
            <person name="Andrzejewski T.M."/>
            <person name="Davidsen T.M."/>
            <person name="Wayne K.J."/>
            <person name="Tettelin H."/>
            <person name="Glass J.I."/>
            <person name="Rusch D."/>
            <person name="Podicherti R."/>
            <person name="Tsui H.-C.T."/>
            <person name="Winkler M.E."/>
        </authorList>
    </citation>
    <scope>NUCLEOTIDE SEQUENCE</scope>
</reference>
<proteinExistence type="predicted"/>
<organism evidence="1">
    <name type="scientific">marine metagenome</name>
    <dbReference type="NCBI Taxonomy" id="408172"/>
    <lineage>
        <taxon>unclassified sequences</taxon>
        <taxon>metagenomes</taxon>
        <taxon>ecological metagenomes</taxon>
    </lineage>
</organism>
<feature type="non-terminal residue" evidence="1">
    <location>
        <position position="1"/>
    </location>
</feature>
<gene>
    <name evidence="1" type="ORF">METZ01_LOCUS119170</name>
</gene>
<evidence type="ECO:0000313" key="1">
    <source>
        <dbReference type="EMBL" id="SVA66316.1"/>
    </source>
</evidence>
<dbReference type="EMBL" id="UINC01015814">
    <property type="protein sequence ID" value="SVA66316.1"/>
    <property type="molecule type" value="Genomic_DNA"/>
</dbReference>
<protein>
    <submittedName>
        <fullName evidence="1">Uncharacterized protein</fullName>
    </submittedName>
</protein>
<dbReference type="AlphaFoldDB" id="A0A381XNF8"/>
<sequence>VNLTINLVINKNDSTILIILVSKYQPNKY</sequence>